<dbReference type="Gene3D" id="2.40.50.230">
    <property type="entry name" value="Gp5 N-terminal domain"/>
    <property type="match status" value="1"/>
</dbReference>
<dbReference type="EMBL" id="CAADJD010000022">
    <property type="protein sequence ID" value="VFS74668.1"/>
    <property type="molecule type" value="Genomic_DNA"/>
</dbReference>
<dbReference type="InterPro" id="IPR041599">
    <property type="entry name" value="Gp138_N"/>
</dbReference>
<feature type="domain" description="Phage protein Gp138 N-terminal" evidence="1">
    <location>
        <begin position="10"/>
        <end position="87"/>
    </location>
</feature>
<dbReference type="Pfam" id="PF10934">
    <property type="entry name" value="Sheath_initiator"/>
    <property type="match status" value="1"/>
</dbReference>
<proteinExistence type="predicted"/>
<reference evidence="2 3" key="1">
    <citation type="submission" date="2019-03" db="EMBL/GenBank/DDBJ databases">
        <authorList>
            <consortium name="Pathogen Informatics"/>
        </authorList>
    </citation>
    <scope>NUCLEOTIDE SEQUENCE [LARGE SCALE GENOMIC DNA]</scope>
    <source>
        <strain evidence="2 3">NCTC12993</strain>
    </source>
</reference>
<evidence type="ECO:0000259" key="1">
    <source>
        <dbReference type="Pfam" id="PF18352"/>
    </source>
</evidence>
<protein>
    <recommendedName>
        <fullName evidence="1">Phage protein Gp138 N-terminal domain-containing protein</fullName>
    </recommendedName>
</protein>
<evidence type="ECO:0000313" key="3">
    <source>
        <dbReference type="Proteomes" id="UP000401081"/>
    </source>
</evidence>
<evidence type="ECO:0000313" key="2">
    <source>
        <dbReference type="EMBL" id="VFS74668.1"/>
    </source>
</evidence>
<sequence>MIRRSVCKPVINRVVKGSSEQLPEFIEVPPVIVQGEGSYIVEPIKPGGYCLILISERCYDAWYAGSDFVSPLEMRMHDYSDGFALCGVNPSSTAITIPKKNRLIKGVSDHDGDLNVTGNITQEGGVSTLAECVVNGLMKYGSVETAGKQGGDRFFPERGRENNHRNQRNHHGDLMIVSALDNDNDWGFGRGRQNYITGGPAIAQKVKCRLRSFKNDNPLNMSDNIDWFYLLSEKNTEQDILREVERVTLATDGVMRIIELSMLVNKTTRKQSIELQIETVFDEQTITFPINGALKDGTAV</sequence>
<keyword evidence="3" id="KW-1185">Reference proteome</keyword>
<dbReference type="InterPro" id="IPR020288">
    <property type="entry name" value="Sheath_initiator"/>
</dbReference>
<dbReference type="Pfam" id="PF18352">
    <property type="entry name" value="Gp138_N"/>
    <property type="match status" value="1"/>
</dbReference>
<organism evidence="2 3">
    <name type="scientific">Kluyvera cryocrescens</name>
    <name type="common">Kluyvera citrophila</name>
    <dbReference type="NCBI Taxonomy" id="580"/>
    <lineage>
        <taxon>Bacteria</taxon>
        <taxon>Pseudomonadati</taxon>
        <taxon>Pseudomonadota</taxon>
        <taxon>Gammaproteobacteria</taxon>
        <taxon>Enterobacterales</taxon>
        <taxon>Enterobacteriaceae</taxon>
        <taxon>Kluyvera</taxon>
    </lineage>
</organism>
<dbReference type="InterPro" id="IPR037026">
    <property type="entry name" value="Vgr_OB-fold_dom_sf"/>
</dbReference>
<dbReference type="AlphaFoldDB" id="A0A485BSP7"/>
<gene>
    <name evidence="2" type="ORF">NCTC12993_05170</name>
</gene>
<name>A0A485BSP7_KLUCR</name>
<accession>A0A485BSP7</accession>
<dbReference type="Proteomes" id="UP000401081">
    <property type="component" value="Unassembled WGS sequence"/>
</dbReference>